<gene>
    <name evidence="1" type="ORF">L3Q82_005715</name>
</gene>
<dbReference type="EMBL" id="CM041554">
    <property type="protein sequence ID" value="KAI3351158.1"/>
    <property type="molecule type" value="Genomic_DNA"/>
</dbReference>
<comment type="caution">
    <text evidence="1">The sequence shown here is derived from an EMBL/GenBank/DDBJ whole genome shotgun (WGS) entry which is preliminary data.</text>
</comment>
<evidence type="ECO:0000313" key="1">
    <source>
        <dbReference type="EMBL" id="KAI3351158.1"/>
    </source>
</evidence>
<dbReference type="Proteomes" id="UP000831701">
    <property type="component" value="Chromosome 24"/>
</dbReference>
<reference evidence="1" key="1">
    <citation type="submission" date="2022-04" db="EMBL/GenBank/DDBJ databases">
        <title>Jade perch genome.</title>
        <authorList>
            <person name="Chao B."/>
        </authorList>
    </citation>
    <scope>NUCLEOTIDE SEQUENCE</scope>
    <source>
        <strain evidence="1">CB-2022</strain>
    </source>
</reference>
<keyword evidence="2" id="KW-1185">Reference proteome</keyword>
<protein>
    <submittedName>
        <fullName evidence="1">Uncharacterized protein</fullName>
    </submittedName>
</protein>
<accession>A0ACB8V9F4</accession>
<sequence length="345" mass="38673">MCPISPLIKEVSVDHLRGTEKRVAKDPVRAESYIQEVKKLLDAGYVSKLTPAEVQSFTSESEAKHLVNKLQQLLLSGGFELRQWATNAPEIISHMPPESKSESSELWLSMDGAEALERTLGLLWHCMSDTITYQLYHTEHPEPTMRSIYRVLARQCYIHSKTDISTCIQSIHIFSDALEKAYGSVAYLRTVDQSGEIQVAFLAARSRVAPVRQQSILRLELCASHIGAQLAAVLKKELTLHISSVTYWTDSTTDKVFVGTRVVDIQELTEACPWRYVKSEEIPADDITRGLTLSQLLGHNHWSNGPAFLQQNEASWLASLDLSLSEEPAELRKANFCGHQDIIVS</sequence>
<proteinExistence type="predicted"/>
<name>A0ACB8V9F4_9TELE</name>
<evidence type="ECO:0000313" key="2">
    <source>
        <dbReference type="Proteomes" id="UP000831701"/>
    </source>
</evidence>
<organism evidence="1 2">
    <name type="scientific">Scortum barcoo</name>
    <name type="common">barcoo grunter</name>
    <dbReference type="NCBI Taxonomy" id="214431"/>
    <lineage>
        <taxon>Eukaryota</taxon>
        <taxon>Metazoa</taxon>
        <taxon>Chordata</taxon>
        <taxon>Craniata</taxon>
        <taxon>Vertebrata</taxon>
        <taxon>Euteleostomi</taxon>
        <taxon>Actinopterygii</taxon>
        <taxon>Neopterygii</taxon>
        <taxon>Teleostei</taxon>
        <taxon>Neoteleostei</taxon>
        <taxon>Acanthomorphata</taxon>
        <taxon>Eupercaria</taxon>
        <taxon>Centrarchiformes</taxon>
        <taxon>Terapontoidei</taxon>
        <taxon>Terapontidae</taxon>
        <taxon>Scortum</taxon>
    </lineage>
</organism>